<dbReference type="SUPFAM" id="SSF100950">
    <property type="entry name" value="NagB/RpiA/CoA transferase-like"/>
    <property type="match status" value="1"/>
</dbReference>
<evidence type="ECO:0000313" key="7">
    <source>
        <dbReference type="Proteomes" id="UP000500767"/>
    </source>
</evidence>
<evidence type="ECO:0000256" key="3">
    <source>
        <dbReference type="ARBA" id="ARBA00023125"/>
    </source>
</evidence>
<keyword evidence="1" id="KW-0678">Repressor</keyword>
<gene>
    <name evidence="6" type="ORF">HN018_06190</name>
</gene>
<dbReference type="Proteomes" id="UP000500767">
    <property type="component" value="Chromosome"/>
</dbReference>
<dbReference type="Pfam" id="PF08220">
    <property type="entry name" value="HTH_DeoR"/>
    <property type="match status" value="1"/>
</dbReference>
<keyword evidence="2" id="KW-0805">Transcription regulation</keyword>
<dbReference type="PROSITE" id="PS00894">
    <property type="entry name" value="HTH_DEOR_1"/>
    <property type="match status" value="1"/>
</dbReference>
<evidence type="ECO:0000259" key="5">
    <source>
        <dbReference type="PROSITE" id="PS51000"/>
    </source>
</evidence>
<dbReference type="InterPro" id="IPR018356">
    <property type="entry name" value="Tscrpt_reg_HTH_DeoR_CS"/>
</dbReference>
<reference evidence="6 7" key="1">
    <citation type="journal article" date="2014" name="World J. Microbiol. Biotechnol.">
        <title>Biodiversity and physiological characteristics of Antarctic and Arctic lichens-associated bacteria.</title>
        <authorList>
            <person name="Lee Y.M."/>
            <person name="Kim E.H."/>
            <person name="Lee H.K."/>
            <person name="Hong S.G."/>
        </authorList>
    </citation>
    <scope>NUCLEOTIDE SEQUENCE [LARGE SCALE GENOMIC DNA]</scope>
    <source>
        <strain evidence="6 7">PAMC 26569</strain>
    </source>
</reference>
<dbReference type="SMART" id="SM01134">
    <property type="entry name" value="DeoRC"/>
    <property type="match status" value="1"/>
</dbReference>
<dbReference type="InterPro" id="IPR050313">
    <property type="entry name" value="Carb_Metab_HTH_regulators"/>
</dbReference>
<evidence type="ECO:0000313" key="6">
    <source>
        <dbReference type="EMBL" id="QKE92470.1"/>
    </source>
</evidence>
<protein>
    <submittedName>
        <fullName evidence="6">DeoR/GlpR transcriptional regulator</fullName>
    </submittedName>
</protein>
<dbReference type="InterPro" id="IPR000485">
    <property type="entry name" value="AsnC-type_HTH_dom"/>
</dbReference>
<organism evidence="6 7">
    <name type="scientific">Lichenicola cladoniae</name>
    <dbReference type="NCBI Taxonomy" id="1484109"/>
    <lineage>
        <taxon>Bacteria</taxon>
        <taxon>Pseudomonadati</taxon>
        <taxon>Pseudomonadota</taxon>
        <taxon>Alphaproteobacteria</taxon>
        <taxon>Acetobacterales</taxon>
        <taxon>Acetobacteraceae</taxon>
        <taxon>Lichenicola</taxon>
    </lineage>
</organism>
<dbReference type="GO" id="GO:0003700">
    <property type="term" value="F:DNA-binding transcription factor activity"/>
    <property type="evidence" value="ECO:0007669"/>
    <property type="project" value="InterPro"/>
</dbReference>
<dbReference type="InterPro" id="IPR036390">
    <property type="entry name" value="WH_DNA-bd_sf"/>
</dbReference>
<dbReference type="SUPFAM" id="SSF46785">
    <property type="entry name" value="Winged helix' DNA-binding domain"/>
    <property type="match status" value="1"/>
</dbReference>
<keyword evidence="7" id="KW-1185">Reference proteome</keyword>
<accession>A0A6M8HVZ2</accession>
<proteinExistence type="predicted"/>
<dbReference type="AlphaFoldDB" id="A0A6M8HVZ2"/>
<feature type="domain" description="HTH deoR-type" evidence="5">
    <location>
        <begin position="5"/>
        <end position="60"/>
    </location>
</feature>
<dbReference type="PRINTS" id="PR00037">
    <property type="entry name" value="HTHLACR"/>
</dbReference>
<dbReference type="InterPro" id="IPR037171">
    <property type="entry name" value="NagB/RpiA_transferase-like"/>
</dbReference>
<dbReference type="SMART" id="SM00420">
    <property type="entry name" value="HTH_DEOR"/>
    <property type="match status" value="1"/>
</dbReference>
<keyword evidence="3" id="KW-0238">DNA-binding</keyword>
<dbReference type="PANTHER" id="PTHR30363:SF4">
    <property type="entry name" value="GLYCEROL-3-PHOSPHATE REGULON REPRESSOR"/>
    <property type="match status" value="1"/>
</dbReference>
<dbReference type="PROSITE" id="PS51000">
    <property type="entry name" value="HTH_DEOR_2"/>
    <property type="match status" value="1"/>
</dbReference>
<dbReference type="GO" id="GO:0043565">
    <property type="term" value="F:sequence-specific DNA binding"/>
    <property type="evidence" value="ECO:0007669"/>
    <property type="project" value="InterPro"/>
</dbReference>
<evidence type="ECO:0000256" key="1">
    <source>
        <dbReference type="ARBA" id="ARBA00022491"/>
    </source>
</evidence>
<dbReference type="PRINTS" id="PR00033">
    <property type="entry name" value="HTHASNC"/>
</dbReference>
<dbReference type="InterPro" id="IPR001034">
    <property type="entry name" value="DeoR_HTH"/>
</dbReference>
<dbReference type="InterPro" id="IPR036388">
    <property type="entry name" value="WH-like_DNA-bd_sf"/>
</dbReference>
<dbReference type="Pfam" id="PF00455">
    <property type="entry name" value="DeoRC"/>
    <property type="match status" value="1"/>
</dbReference>
<dbReference type="Gene3D" id="1.10.10.10">
    <property type="entry name" value="Winged helix-like DNA-binding domain superfamily/Winged helix DNA-binding domain"/>
    <property type="match status" value="1"/>
</dbReference>
<dbReference type="KEGG" id="lck:HN018_06190"/>
<dbReference type="InterPro" id="IPR014036">
    <property type="entry name" value="DeoR-like_C"/>
</dbReference>
<evidence type="ECO:0000256" key="2">
    <source>
        <dbReference type="ARBA" id="ARBA00023015"/>
    </source>
</evidence>
<sequence length="271" mass="28082">MHSLPDQRQQHILERLARDGRVLAIDLARQLGLSEDTIRRDLRELAAAGLCRRVYGGALPCSPATGTLIQREGERPAHKAALGQAAAALIATIMQRGDVLFLDAGSTNMAIARALPPGLGISVVTNAPHVAAILVSTEDIELVMIGGRIDRGNGAALGARALRDLDAIRFDVAILGACAIGAASGLAAFDFEDAEFKRAAASRSASIVVAAVTNEKLDTAAPFRIIPAELVTHLVVEADAPGASVSALASLGMQVHRAGPPDGTSRSKASQ</sequence>
<name>A0A6M8HVZ2_9PROT</name>
<keyword evidence="4" id="KW-0804">Transcription</keyword>
<dbReference type="EMBL" id="CP053708">
    <property type="protein sequence ID" value="QKE92470.1"/>
    <property type="molecule type" value="Genomic_DNA"/>
</dbReference>
<dbReference type="PANTHER" id="PTHR30363">
    <property type="entry name" value="HTH-TYPE TRANSCRIPTIONAL REGULATOR SRLR-RELATED"/>
    <property type="match status" value="1"/>
</dbReference>
<evidence type="ECO:0000256" key="4">
    <source>
        <dbReference type="ARBA" id="ARBA00023163"/>
    </source>
</evidence>